<dbReference type="PANTHER" id="PTHR12444:SF8">
    <property type="entry name" value="PROTEIN EFR3 HOMOLOG CMP44E"/>
    <property type="match status" value="1"/>
</dbReference>
<comment type="similarity">
    <text evidence="1">Belongs to the EFR3 family.</text>
</comment>
<sequence length="1262" mass="142512">MDMSWEFLKCCFDSDLPELFESAVNKCTDPSCCCGCCSALRPRYKRLVDNIFPVDAQDGLVKNNMDKLTYYALASPEKLDRIGEYLLQRARRDVYRRRYGFATIAMEAMDTLLSACHGQTINLFVESYLKMVQNLLESSEHNLQVLATQSFVKFANIEEDTPSYHRRYDFFVSKFSSMCHFMNDSEELQSKIRLAGIKGLQGVVRKTVADDLVENIWAPDHMNKIVPSLLYNMQDLPSLKKGHHVHEENQEERIDPPALAETCMRELVGRASFGQIRCVVKPVLQHIDNHNLWLSNQFAIHTFKVIMFSIQAQHSYAVVETLMMHLDENSKSSPKIRTSVTDVLSKIIAIAAGESIGPSVLEIINSLLTHLRHSVMTEIPQEQRRDEKMYQEALINALGEFANHLPDYQKIEIMKFIMSKVPQFTDNVKKGSNVAHALLQNILLKSLLKVGTKYRTVQFSTTFPMSFLEPLLKMSVAPDGDMRLLVQRILHTLIDRHHNIEKLQNPSVDVAGIGLEVEKCCQPDELFVRKHGQEICSYLGQSLEEPSNTIEHISAIYSTLALYCVEINCKENMMDILRLLKSVQDTATTNTQLSTVQRCSLHAVVASLLTLMPFVMGVAPLQEYANQIITLRRQKAPHMLPPLRSRIEVPGNNSPGQMPAEMGIDLAVIIDVLRSAGYDVARLQAPFDAGGHRNSWVDSTTGRGSVGDLNMTVDDDSPASSPGIIRKPIDPQLTVEALKKMLNEPASIRKQEEEQYRQQLCMAYRMEPFQELVSRNQTKTDTLQNTLNDIFSKIRGAGQPSAFANTHLSHALVPALDDLTASEAELEWAVPVAGRVEFGSISERASVVHHYGLASLRLIIMSERLKELRERSRKRKELLARTFGVGSVQELSRVLGTAEEVPSKRAQADDSLYEKAKEKELEGKEESDDADNLVYTDSSTFLKGTQSSNPHNDYCQHFVDTGQRPQNFIRDVGLADRFEEYPKLRELIKLKDDLIAKTATPPMYLKCDLHSYDLKNLKSKFDVILVEPPLEEYQRTMGVTNMEFWPWEQIMELDIGEVAAPRSFIFLWCGSSDGLDLGRYCLRKWGFRRCEDICWIKTNGNNPGHSKNLDSKAVFQRTKEHCLMGIKGTVRRSTDGDFIHANVDIDLIISEEPEYGCLDKPVEIFHIIEHFCLGRRRLHVFGRDSTIRPGWLTIGPALTNSNFNADQYSGYFSNGQLTTGCTERIEALRPKSPPPKGKGPPGSRGRGGASRGGFNRGRGRAR</sequence>
<dbReference type="PANTHER" id="PTHR12444">
    <property type="entry name" value="PROTEIN EFR3 HOMOLOG CMP44E"/>
    <property type="match status" value="1"/>
</dbReference>
<name>A0A8S1C4D1_9INSE</name>
<evidence type="ECO:0000256" key="2">
    <source>
        <dbReference type="PROSITE-ProRule" id="PRU00489"/>
    </source>
</evidence>
<feature type="region of interest" description="Disordered" evidence="3">
    <location>
        <begin position="899"/>
        <end position="930"/>
    </location>
</feature>
<dbReference type="PROSITE" id="PS51592">
    <property type="entry name" value="SAM_MTA70L_2"/>
    <property type="match status" value="1"/>
</dbReference>
<dbReference type="InterPro" id="IPR049152">
    <property type="entry name" value="EFR3-like_ARM"/>
</dbReference>
<evidence type="ECO:0000256" key="1">
    <source>
        <dbReference type="ARBA" id="ARBA00010216"/>
    </source>
</evidence>
<feature type="region of interest" description="Disordered" evidence="3">
    <location>
        <begin position="1225"/>
        <end position="1262"/>
    </location>
</feature>
<dbReference type="PROSITE" id="PS51143">
    <property type="entry name" value="MT_A70"/>
    <property type="match status" value="1"/>
</dbReference>
<feature type="compositionally biased region" description="Gly residues" evidence="3">
    <location>
        <begin position="1239"/>
        <end position="1256"/>
    </location>
</feature>
<dbReference type="Pfam" id="PF05063">
    <property type="entry name" value="MT-A70"/>
    <property type="match status" value="1"/>
</dbReference>
<keyword evidence="5" id="KW-1185">Reference proteome</keyword>
<reference evidence="4 5" key="1">
    <citation type="submission" date="2020-04" db="EMBL/GenBank/DDBJ databases">
        <authorList>
            <person name="Alioto T."/>
            <person name="Alioto T."/>
            <person name="Gomez Garrido J."/>
        </authorList>
    </citation>
    <scope>NUCLEOTIDE SEQUENCE [LARGE SCALE GENOMIC DNA]</scope>
</reference>
<dbReference type="OrthoDB" id="19232at2759"/>
<dbReference type="InterPro" id="IPR051851">
    <property type="entry name" value="EFR3_Homologs"/>
</dbReference>
<dbReference type="SUPFAM" id="SSF48371">
    <property type="entry name" value="ARM repeat"/>
    <property type="match status" value="1"/>
</dbReference>
<organism evidence="4 5">
    <name type="scientific">Cloeon dipterum</name>
    <dbReference type="NCBI Taxonomy" id="197152"/>
    <lineage>
        <taxon>Eukaryota</taxon>
        <taxon>Metazoa</taxon>
        <taxon>Ecdysozoa</taxon>
        <taxon>Arthropoda</taxon>
        <taxon>Hexapoda</taxon>
        <taxon>Insecta</taxon>
        <taxon>Pterygota</taxon>
        <taxon>Palaeoptera</taxon>
        <taxon>Ephemeroptera</taxon>
        <taxon>Pisciforma</taxon>
        <taxon>Baetidae</taxon>
        <taxon>Cloeon</taxon>
    </lineage>
</organism>
<evidence type="ECO:0000256" key="3">
    <source>
        <dbReference type="SAM" id="MobiDB-lite"/>
    </source>
</evidence>
<proteinExistence type="inferred from homology"/>
<dbReference type="AlphaFoldDB" id="A0A8S1C4D1"/>
<dbReference type="Gene3D" id="1.25.10.10">
    <property type="entry name" value="Leucine-rich Repeat Variant"/>
    <property type="match status" value="1"/>
</dbReference>
<dbReference type="SUPFAM" id="SSF53335">
    <property type="entry name" value="S-adenosyl-L-methionine-dependent methyltransferases"/>
    <property type="match status" value="1"/>
</dbReference>
<dbReference type="InterPro" id="IPR007757">
    <property type="entry name" value="MT-A70-like"/>
</dbReference>
<protein>
    <submittedName>
        <fullName evidence="4">Uncharacterized protein</fullName>
    </submittedName>
</protein>
<dbReference type="Pfam" id="PF21052">
    <property type="entry name" value="EFR3_ARM"/>
    <property type="match status" value="1"/>
</dbReference>
<dbReference type="Proteomes" id="UP000494165">
    <property type="component" value="Unassembled WGS sequence"/>
</dbReference>
<dbReference type="InterPro" id="IPR011989">
    <property type="entry name" value="ARM-like"/>
</dbReference>
<comment type="caution">
    <text evidence="4">The sequence shown here is derived from an EMBL/GenBank/DDBJ whole genome shotgun (WGS) entry which is preliminary data.</text>
</comment>
<dbReference type="InterPro" id="IPR029063">
    <property type="entry name" value="SAM-dependent_MTases_sf"/>
</dbReference>
<gene>
    <name evidence="4" type="ORF">CLODIP_2_CD14501</name>
</gene>
<evidence type="ECO:0000313" key="5">
    <source>
        <dbReference type="Proteomes" id="UP000494165"/>
    </source>
</evidence>
<dbReference type="EMBL" id="CADEPI010000015">
    <property type="protein sequence ID" value="CAB3364163.1"/>
    <property type="molecule type" value="Genomic_DNA"/>
</dbReference>
<feature type="compositionally biased region" description="Basic and acidic residues" evidence="3">
    <location>
        <begin position="901"/>
        <end position="924"/>
    </location>
</feature>
<accession>A0A8S1C4D1</accession>
<evidence type="ECO:0000313" key="4">
    <source>
        <dbReference type="EMBL" id="CAB3364163.1"/>
    </source>
</evidence>
<dbReference type="GO" id="GO:0005886">
    <property type="term" value="C:plasma membrane"/>
    <property type="evidence" value="ECO:0007669"/>
    <property type="project" value="TreeGrafter"/>
</dbReference>
<dbReference type="GO" id="GO:0072659">
    <property type="term" value="P:protein localization to plasma membrane"/>
    <property type="evidence" value="ECO:0007669"/>
    <property type="project" value="TreeGrafter"/>
</dbReference>
<dbReference type="InterPro" id="IPR016024">
    <property type="entry name" value="ARM-type_fold"/>
</dbReference>
<comment type="similarity">
    <text evidence="2">Belongs to the MT-A70-like family.</text>
</comment>